<dbReference type="GO" id="GO:0005164">
    <property type="term" value="F:tumor necrosis factor receptor binding"/>
    <property type="evidence" value="ECO:0007669"/>
    <property type="project" value="TreeGrafter"/>
</dbReference>
<dbReference type="SUPFAM" id="SSF49599">
    <property type="entry name" value="TRAF domain-like"/>
    <property type="match status" value="1"/>
</dbReference>
<keyword evidence="4" id="KW-1185">Reference proteome</keyword>
<dbReference type="Gene3D" id="2.60.210.10">
    <property type="entry name" value="Apoptosis, Tumor Necrosis Factor Receptor Associated Protein 2, Chain A"/>
    <property type="match status" value="1"/>
</dbReference>
<dbReference type="Proteomes" id="UP001174909">
    <property type="component" value="Unassembled WGS sequence"/>
</dbReference>
<keyword evidence="1" id="KW-0472">Membrane</keyword>
<dbReference type="GO" id="GO:0009898">
    <property type="term" value="C:cytoplasmic side of plasma membrane"/>
    <property type="evidence" value="ECO:0007669"/>
    <property type="project" value="TreeGrafter"/>
</dbReference>
<feature type="transmembrane region" description="Helical" evidence="1">
    <location>
        <begin position="27"/>
        <end position="53"/>
    </location>
</feature>
<gene>
    <name evidence="3" type="ORF">GBAR_LOCUS26752</name>
</gene>
<feature type="non-terminal residue" evidence="3">
    <location>
        <position position="172"/>
    </location>
</feature>
<keyword evidence="1" id="KW-1133">Transmembrane helix</keyword>
<dbReference type="InterPro" id="IPR008974">
    <property type="entry name" value="TRAF-like"/>
</dbReference>
<evidence type="ECO:0000256" key="1">
    <source>
        <dbReference type="SAM" id="Phobius"/>
    </source>
</evidence>
<proteinExistence type="predicted"/>
<reference evidence="3" key="1">
    <citation type="submission" date="2023-03" db="EMBL/GenBank/DDBJ databases">
        <authorList>
            <person name="Steffen K."/>
            <person name="Cardenas P."/>
        </authorList>
    </citation>
    <scope>NUCLEOTIDE SEQUENCE</scope>
</reference>
<sequence>FVLLPFSSSFLITHPPLFTIFPNPPSFYLVIPTRFMIEPISLSIILLPLSIFLRNGYKMCIRAYLNGDGSGYKTHFSVFFVLMRGEFDPLLKWPFEYKVSLILVDQDQRKHVVQTFKPTAESSSFKRPTSDMNVASGCPQFSKLNVLDDSSYVKDDVLYLKCIIDTSRIFHP</sequence>
<dbReference type="PROSITE" id="PS50144">
    <property type="entry name" value="MATH"/>
    <property type="match status" value="1"/>
</dbReference>
<dbReference type="InterPro" id="IPR002083">
    <property type="entry name" value="MATH/TRAF_dom"/>
</dbReference>
<organism evidence="3 4">
    <name type="scientific">Geodia barretti</name>
    <name type="common">Barrett's horny sponge</name>
    <dbReference type="NCBI Taxonomy" id="519541"/>
    <lineage>
        <taxon>Eukaryota</taxon>
        <taxon>Metazoa</taxon>
        <taxon>Porifera</taxon>
        <taxon>Demospongiae</taxon>
        <taxon>Heteroscleromorpha</taxon>
        <taxon>Tetractinellida</taxon>
        <taxon>Astrophorina</taxon>
        <taxon>Geodiidae</taxon>
        <taxon>Geodia</taxon>
    </lineage>
</organism>
<evidence type="ECO:0000313" key="3">
    <source>
        <dbReference type="EMBL" id="CAI8048507.1"/>
    </source>
</evidence>
<dbReference type="EMBL" id="CASHTH010003730">
    <property type="protein sequence ID" value="CAI8048507.1"/>
    <property type="molecule type" value="Genomic_DNA"/>
</dbReference>
<evidence type="ECO:0000259" key="2">
    <source>
        <dbReference type="PROSITE" id="PS50144"/>
    </source>
</evidence>
<protein>
    <submittedName>
        <fullName evidence="3">TNF receptor-associated factor 3</fullName>
    </submittedName>
</protein>
<dbReference type="SMART" id="SM00061">
    <property type="entry name" value="MATH"/>
    <property type="match status" value="1"/>
</dbReference>
<dbReference type="Pfam" id="PF21355">
    <property type="entry name" value="TRAF-mep_MATH"/>
    <property type="match status" value="1"/>
</dbReference>
<keyword evidence="3" id="KW-0675">Receptor</keyword>
<dbReference type="GO" id="GO:0043122">
    <property type="term" value="P:regulation of canonical NF-kappaB signal transduction"/>
    <property type="evidence" value="ECO:0007669"/>
    <property type="project" value="TreeGrafter"/>
</dbReference>
<comment type="caution">
    <text evidence="3">The sequence shown here is derived from an EMBL/GenBank/DDBJ whole genome shotgun (WGS) entry which is preliminary data.</text>
</comment>
<dbReference type="AlphaFoldDB" id="A0AA35XF06"/>
<keyword evidence="1" id="KW-0812">Transmembrane</keyword>
<accession>A0AA35XF06</accession>
<dbReference type="InterPro" id="IPR049342">
    <property type="entry name" value="TRAF1-6_MATH_dom"/>
</dbReference>
<dbReference type="PANTHER" id="PTHR10131">
    <property type="entry name" value="TNF RECEPTOR ASSOCIATED FACTOR"/>
    <property type="match status" value="1"/>
</dbReference>
<name>A0AA35XF06_GEOBA</name>
<dbReference type="PANTHER" id="PTHR10131:SF153">
    <property type="entry name" value="RING-TYPE DOMAIN-CONTAINING PROTEIN"/>
    <property type="match status" value="1"/>
</dbReference>
<feature type="domain" description="MATH" evidence="2">
    <location>
        <begin position="32"/>
        <end position="164"/>
    </location>
</feature>
<dbReference type="CDD" id="cd00270">
    <property type="entry name" value="MATH_TRAF_C"/>
    <property type="match status" value="1"/>
</dbReference>
<evidence type="ECO:0000313" key="4">
    <source>
        <dbReference type="Proteomes" id="UP001174909"/>
    </source>
</evidence>